<dbReference type="KEGG" id="svn:CP980_33425"/>
<dbReference type="Pfam" id="PF01408">
    <property type="entry name" value="GFO_IDH_MocA"/>
    <property type="match status" value="1"/>
</dbReference>
<dbReference type="InterPro" id="IPR000683">
    <property type="entry name" value="Gfo/Idh/MocA-like_OxRdtase_N"/>
</dbReference>
<accession>A0A5J6JI17</accession>
<dbReference type="Proteomes" id="UP000325563">
    <property type="component" value="Chromosome"/>
</dbReference>
<dbReference type="AlphaFoldDB" id="A0A5J6JI17"/>
<dbReference type="GeneID" id="95615437"/>
<gene>
    <name evidence="5" type="ORF">CP980_33425</name>
</gene>
<evidence type="ECO:0000259" key="3">
    <source>
        <dbReference type="Pfam" id="PF01408"/>
    </source>
</evidence>
<evidence type="ECO:0000259" key="4">
    <source>
        <dbReference type="Pfam" id="PF22725"/>
    </source>
</evidence>
<dbReference type="PANTHER" id="PTHR43818:SF11">
    <property type="entry name" value="BCDNA.GH03377"/>
    <property type="match status" value="1"/>
</dbReference>
<dbReference type="Gene3D" id="3.40.50.720">
    <property type="entry name" value="NAD(P)-binding Rossmann-like Domain"/>
    <property type="match status" value="1"/>
</dbReference>
<feature type="domain" description="Gfo/Idh/MocA-like oxidoreductase N-terminal" evidence="3">
    <location>
        <begin position="7"/>
        <end position="121"/>
    </location>
</feature>
<feature type="domain" description="GFO/IDH/MocA-like oxidoreductase" evidence="4">
    <location>
        <begin position="132"/>
        <end position="256"/>
    </location>
</feature>
<proteinExistence type="predicted"/>
<feature type="compositionally biased region" description="Gly residues" evidence="2">
    <location>
        <begin position="346"/>
        <end position="360"/>
    </location>
</feature>
<dbReference type="InterPro" id="IPR036291">
    <property type="entry name" value="NAD(P)-bd_dom_sf"/>
</dbReference>
<dbReference type="GO" id="GO:0000166">
    <property type="term" value="F:nucleotide binding"/>
    <property type="evidence" value="ECO:0007669"/>
    <property type="project" value="InterPro"/>
</dbReference>
<protein>
    <submittedName>
        <fullName evidence="5">Gfo/Idh/MocA family oxidoreductase</fullName>
    </submittedName>
</protein>
<keyword evidence="1" id="KW-0560">Oxidoreductase</keyword>
<dbReference type="RefSeq" id="WP_150529890.1">
    <property type="nucleotide sequence ID" value="NZ_BNBW01000006.1"/>
</dbReference>
<evidence type="ECO:0000256" key="1">
    <source>
        <dbReference type="ARBA" id="ARBA00023002"/>
    </source>
</evidence>
<evidence type="ECO:0000313" key="6">
    <source>
        <dbReference type="Proteomes" id="UP000325563"/>
    </source>
</evidence>
<dbReference type="EMBL" id="CP023692">
    <property type="protein sequence ID" value="QEV49322.1"/>
    <property type="molecule type" value="Genomic_DNA"/>
</dbReference>
<evidence type="ECO:0000313" key="5">
    <source>
        <dbReference type="EMBL" id="QEV49322.1"/>
    </source>
</evidence>
<organism evidence="5 6">
    <name type="scientific">Streptomyces vinaceus</name>
    <dbReference type="NCBI Taxonomy" id="1960"/>
    <lineage>
        <taxon>Bacteria</taxon>
        <taxon>Bacillati</taxon>
        <taxon>Actinomycetota</taxon>
        <taxon>Actinomycetes</taxon>
        <taxon>Kitasatosporales</taxon>
        <taxon>Streptomycetaceae</taxon>
        <taxon>Streptomyces</taxon>
    </lineage>
</organism>
<reference evidence="5 6" key="1">
    <citation type="submission" date="2017-09" db="EMBL/GenBank/DDBJ databases">
        <authorList>
            <person name="Lee N."/>
            <person name="Cho B.-K."/>
        </authorList>
    </citation>
    <scope>NUCLEOTIDE SEQUENCE [LARGE SCALE GENOMIC DNA]</scope>
    <source>
        <strain evidence="5 6">ATCC 27476</strain>
    </source>
</reference>
<feature type="region of interest" description="Disordered" evidence="2">
    <location>
        <begin position="342"/>
        <end position="377"/>
    </location>
</feature>
<dbReference type="PANTHER" id="PTHR43818">
    <property type="entry name" value="BCDNA.GH03377"/>
    <property type="match status" value="1"/>
</dbReference>
<name>A0A5J6JI17_STRVI</name>
<dbReference type="Gene3D" id="3.30.360.10">
    <property type="entry name" value="Dihydrodipicolinate Reductase, domain 2"/>
    <property type="match status" value="1"/>
</dbReference>
<dbReference type="SUPFAM" id="SSF55347">
    <property type="entry name" value="Glyceraldehyde-3-phosphate dehydrogenase-like, C-terminal domain"/>
    <property type="match status" value="1"/>
</dbReference>
<dbReference type="Pfam" id="PF22725">
    <property type="entry name" value="GFO_IDH_MocA_C3"/>
    <property type="match status" value="1"/>
</dbReference>
<feature type="compositionally biased region" description="Low complexity" evidence="2">
    <location>
        <begin position="361"/>
        <end position="377"/>
    </location>
</feature>
<dbReference type="GO" id="GO:0016491">
    <property type="term" value="F:oxidoreductase activity"/>
    <property type="evidence" value="ECO:0007669"/>
    <property type="project" value="UniProtKB-KW"/>
</dbReference>
<evidence type="ECO:0000256" key="2">
    <source>
        <dbReference type="SAM" id="MobiDB-lite"/>
    </source>
</evidence>
<sequence>MKPLVHAVVGCGRVAPNHVDGFTALPDAELRWACDRDLARARALAREYGLPRVTSDVREVLADPEVDSVSVAVDHAGHYELVAAALTAGKHVLVEKPLAMTVEDGAALTALAERAGRVLSVVSQHRYDPVVTAVRDWIAEGLLGRLVSGTVSLQCGRDDAYYAESYWRGTFAGEGGSALVNQGYHALDVTRWLTGGLSVVGAATGHTAPRGGMETEDTLAAVLRGPQGALVTYQVTVASSITWRTRIELVGTDGSVLFDLDHPGTLHLAEGGDALRAAAGTVRGQVSPPPAGIGYYGISHRRQIADFAAAVRDPRHTMAADGTAGLDTLRLLREMYRTARSEGGAASAGGSGARSAGGSGAAAPSGTAAVGAVTARG</sequence>
<dbReference type="InterPro" id="IPR055170">
    <property type="entry name" value="GFO_IDH_MocA-like_dom"/>
</dbReference>
<dbReference type="InterPro" id="IPR050463">
    <property type="entry name" value="Gfo/Idh/MocA_oxidrdct_glycsds"/>
</dbReference>
<dbReference type="SUPFAM" id="SSF51735">
    <property type="entry name" value="NAD(P)-binding Rossmann-fold domains"/>
    <property type="match status" value="1"/>
</dbReference>
<keyword evidence="6" id="KW-1185">Reference proteome</keyword>